<proteinExistence type="predicted"/>
<evidence type="ECO:0000259" key="3">
    <source>
        <dbReference type="PROSITE" id="PS50157"/>
    </source>
</evidence>
<comment type="caution">
    <text evidence="4">The sequence shown here is derived from an EMBL/GenBank/DDBJ whole genome shotgun (WGS) entry which is preliminary data.</text>
</comment>
<keyword evidence="5" id="KW-1185">Reference proteome</keyword>
<dbReference type="InterPro" id="IPR013087">
    <property type="entry name" value="Znf_C2H2_type"/>
</dbReference>
<name>A0A4Y9YHM9_9AGAM</name>
<feature type="region of interest" description="Disordered" evidence="2">
    <location>
        <begin position="16"/>
        <end position="36"/>
    </location>
</feature>
<keyword evidence="1" id="KW-0863">Zinc-finger</keyword>
<dbReference type="Gene3D" id="3.30.160.60">
    <property type="entry name" value="Classic Zinc Finger"/>
    <property type="match status" value="1"/>
</dbReference>
<feature type="domain" description="C2H2-type" evidence="3">
    <location>
        <begin position="361"/>
        <end position="389"/>
    </location>
</feature>
<evidence type="ECO:0000313" key="4">
    <source>
        <dbReference type="EMBL" id="TFY61490.1"/>
    </source>
</evidence>
<reference evidence="4 5" key="1">
    <citation type="submission" date="2019-02" db="EMBL/GenBank/DDBJ databases">
        <title>Genome sequencing of the rare red list fungi Dentipellis fragilis.</title>
        <authorList>
            <person name="Buettner E."/>
            <person name="Kellner H."/>
        </authorList>
    </citation>
    <scope>NUCLEOTIDE SEQUENCE [LARGE SCALE GENOMIC DNA]</scope>
    <source>
        <strain evidence="4 5">DSM 105465</strain>
    </source>
</reference>
<evidence type="ECO:0000256" key="2">
    <source>
        <dbReference type="SAM" id="MobiDB-lite"/>
    </source>
</evidence>
<dbReference type="PROSITE" id="PS50157">
    <property type="entry name" value="ZINC_FINGER_C2H2_2"/>
    <property type="match status" value="1"/>
</dbReference>
<evidence type="ECO:0000313" key="5">
    <source>
        <dbReference type="Proteomes" id="UP000298327"/>
    </source>
</evidence>
<feature type="compositionally biased region" description="Polar residues" evidence="2">
    <location>
        <begin position="20"/>
        <end position="34"/>
    </location>
</feature>
<organism evidence="4 5">
    <name type="scientific">Dentipellis fragilis</name>
    <dbReference type="NCBI Taxonomy" id="205917"/>
    <lineage>
        <taxon>Eukaryota</taxon>
        <taxon>Fungi</taxon>
        <taxon>Dikarya</taxon>
        <taxon>Basidiomycota</taxon>
        <taxon>Agaricomycotina</taxon>
        <taxon>Agaricomycetes</taxon>
        <taxon>Russulales</taxon>
        <taxon>Hericiaceae</taxon>
        <taxon>Dentipellis</taxon>
    </lineage>
</organism>
<feature type="region of interest" description="Disordered" evidence="2">
    <location>
        <begin position="286"/>
        <end position="318"/>
    </location>
</feature>
<dbReference type="OrthoDB" id="10426935at2759"/>
<feature type="region of interest" description="Disordered" evidence="2">
    <location>
        <begin position="63"/>
        <end position="95"/>
    </location>
</feature>
<dbReference type="Proteomes" id="UP000298327">
    <property type="component" value="Unassembled WGS sequence"/>
</dbReference>
<keyword evidence="1" id="KW-0862">Zinc</keyword>
<gene>
    <name evidence="4" type="ORF">EVG20_g7036</name>
</gene>
<dbReference type="AlphaFoldDB" id="A0A4Y9YHM9"/>
<dbReference type="PROSITE" id="PS00028">
    <property type="entry name" value="ZINC_FINGER_C2H2_1"/>
    <property type="match status" value="2"/>
</dbReference>
<sequence length="403" mass="44451">MMPHEHFSLINRPFEDIYQGPSQAPSQDSTSNFPDMSALRAGPYECQWEADTTDNSYMPPALHQEGLLSPSQWGPGAAPYGPTPSSSTPRACLPPTGNLGYAPPVPAPATAVNLSNIPNDYLLWPSSLGSILHTSSYHEVPPLPNPMGPNVLPEVAPTPPYLPAWYDEQLLPQAYMPGYGGSGPAYDAICTRHSSSGVGYIPAGQFQPLQYQEHSQPSTSTSLQAVSRSKQSRRLILERVTPVVRQTTRSERQAQTLTQHNVRTQVNDLGYEATLDQFTARYLLAPLRGPSTPPPTPGARAKTGRAKKGENRIPHPPGMPKAIKIGHKEYRCPYAKCRQTCTSTHDVARHYWEHLPARVKWSCTLCGGRYTRHYNALRHFRMAHDPKGPHEGQITMDWPPTGV</sequence>
<keyword evidence="1" id="KW-0479">Metal-binding</keyword>
<accession>A0A4Y9YHM9</accession>
<dbReference type="GO" id="GO:0008270">
    <property type="term" value="F:zinc ion binding"/>
    <property type="evidence" value="ECO:0007669"/>
    <property type="project" value="UniProtKB-KW"/>
</dbReference>
<dbReference type="EMBL" id="SEOQ01000507">
    <property type="protein sequence ID" value="TFY61490.1"/>
    <property type="molecule type" value="Genomic_DNA"/>
</dbReference>
<protein>
    <recommendedName>
        <fullName evidence="3">C2H2-type domain-containing protein</fullName>
    </recommendedName>
</protein>
<evidence type="ECO:0000256" key="1">
    <source>
        <dbReference type="PROSITE-ProRule" id="PRU00042"/>
    </source>
</evidence>